<protein>
    <recommendedName>
        <fullName evidence="2">Serine hydrolase domain-containing protein</fullName>
    </recommendedName>
</protein>
<dbReference type="InterPro" id="IPR050593">
    <property type="entry name" value="LovG"/>
</dbReference>
<dbReference type="GO" id="GO:0005737">
    <property type="term" value="C:cytoplasm"/>
    <property type="evidence" value="ECO:0007669"/>
    <property type="project" value="TreeGrafter"/>
</dbReference>
<dbReference type="GO" id="GO:0016787">
    <property type="term" value="F:hydrolase activity"/>
    <property type="evidence" value="ECO:0007669"/>
    <property type="project" value="UniProtKB-KW"/>
</dbReference>
<organism evidence="3 4">
    <name type="scientific">Aspergillus ellipticus CBS 707.79</name>
    <dbReference type="NCBI Taxonomy" id="1448320"/>
    <lineage>
        <taxon>Eukaryota</taxon>
        <taxon>Fungi</taxon>
        <taxon>Dikarya</taxon>
        <taxon>Ascomycota</taxon>
        <taxon>Pezizomycotina</taxon>
        <taxon>Eurotiomycetes</taxon>
        <taxon>Eurotiomycetidae</taxon>
        <taxon>Eurotiales</taxon>
        <taxon>Aspergillaceae</taxon>
        <taxon>Aspergillus</taxon>
        <taxon>Aspergillus subgen. Circumdati</taxon>
    </lineage>
</organism>
<dbReference type="OrthoDB" id="414698at2759"/>
<accession>A0A319CTX3</accession>
<feature type="domain" description="Serine hydrolase" evidence="2">
    <location>
        <begin position="1"/>
        <end position="196"/>
    </location>
</feature>
<dbReference type="GO" id="GO:0019748">
    <property type="term" value="P:secondary metabolic process"/>
    <property type="evidence" value="ECO:0007669"/>
    <property type="project" value="TreeGrafter"/>
</dbReference>
<dbReference type="SUPFAM" id="SSF53474">
    <property type="entry name" value="alpha/beta-Hydrolases"/>
    <property type="match status" value="1"/>
</dbReference>
<dbReference type="VEuPathDB" id="FungiDB:BO71DRAFT_392704"/>
<dbReference type="InterPro" id="IPR029058">
    <property type="entry name" value="AB_hydrolase_fold"/>
</dbReference>
<proteinExistence type="predicted"/>
<evidence type="ECO:0000313" key="3">
    <source>
        <dbReference type="EMBL" id="PYH87841.1"/>
    </source>
</evidence>
<reference evidence="3 4" key="1">
    <citation type="submission" date="2018-02" db="EMBL/GenBank/DDBJ databases">
        <title>The genomes of Aspergillus section Nigri reveals drivers in fungal speciation.</title>
        <authorList>
            <consortium name="DOE Joint Genome Institute"/>
            <person name="Vesth T.C."/>
            <person name="Nybo J."/>
            <person name="Theobald S."/>
            <person name="Brandl J."/>
            <person name="Frisvad J.C."/>
            <person name="Nielsen K.F."/>
            <person name="Lyhne E.K."/>
            <person name="Kogle M.E."/>
            <person name="Kuo A."/>
            <person name="Riley R."/>
            <person name="Clum A."/>
            <person name="Nolan M."/>
            <person name="Lipzen A."/>
            <person name="Salamov A."/>
            <person name="Henrissat B."/>
            <person name="Wiebenga A."/>
            <person name="De vries R.P."/>
            <person name="Grigoriev I.V."/>
            <person name="Mortensen U.H."/>
            <person name="Andersen M.R."/>
            <person name="Baker S.E."/>
        </authorList>
    </citation>
    <scope>NUCLEOTIDE SEQUENCE [LARGE SCALE GENOMIC DNA]</scope>
    <source>
        <strain evidence="3 4">CBS 707.79</strain>
    </source>
</reference>
<dbReference type="GO" id="GO:0005634">
    <property type="term" value="C:nucleus"/>
    <property type="evidence" value="ECO:0007669"/>
    <property type="project" value="TreeGrafter"/>
</dbReference>
<sequence>MRILCLHGAGTNSRIFEIQTAAIRYELGDSHVYDFVEGTFPAEMYPGVELIAWKDEPMYAYFDEHSPDTGFAAYHYLEQHLHNEGPYDGVIAFSQAGTMVLTYLIHLAKQRPGVEMPFKFAIIMSITHPPLDYEALQEGRVACIDLQSDTGIVPIPTAHIWGSLDEAANNVAMSNNVCKADVKWVYVHGQGHEVPGAGAKHDVTRTVNIIRRAVDSAANQ</sequence>
<dbReference type="EMBL" id="KZ826162">
    <property type="protein sequence ID" value="PYH87841.1"/>
    <property type="molecule type" value="Genomic_DNA"/>
</dbReference>
<keyword evidence="1" id="KW-0378">Hydrolase</keyword>
<evidence type="ECO:0000313" key="4">
    <source>
        <dbReference type="Proteomes" id="UP000247810"/>
    </source>
</evidence>
<gene>
    <name evidence="3" type="ORF">BO71DRAFT_392704</name>
</gene>
<evidence type="ECO:0000256" key="1">
    <source>
        <dbReference type="ARBA" id="ARBA00022801"/>
    </source>
</evidence>
<dbReference type="AlphaFoldDB" id="A0A319CTX3"/>
<name>A0A319CTX3_9EURO</name>
<keyword evidence="4" id="KW-1185">Reference proteome</keyword>
<dbReference type="STRING" id="1448320.A0A319CTX3"/>
<dbReference type="Pfam" id="PF03959">
    <property type="entry name" value="FSH1"/>
    <property type="match status" value="1"/>
</dbReference>
<dbReference type="Proteomes" id="UP000247810">
    <property type="component" value="Unassembled WGS sequence"/>
</dbReference>
<dbReference type="Gene3D" id="3.40.50.1820">
    <property type="entry name" value="alpha/beta hydrolase"/>
    <property type="match status" value="1"/>
</dbReference>
<dbReference type="PANTHER" id="PTHR48070:SF6">
    <property type="entry name" value="ESTERASE OVCA2"/>
    <property type="match status" value="1"/>
</dbReference>
<dbReference type="InterPro" id="IPR005645">
    <property type="entry name" value="FSH-like_dom"/>
</dbReference>
<evidence type="ECO:0000259" key="2">
    <source>
        <dbReference type="Pfam" id="PF03959"/>
    </source>
</evidence>
<dbReference type="PANTHER" id="PTHR48070">
    <property type="entry name" value="ESTERASE OVCA2"/>
    <property type="match status" value="1"/>
</dbReference>